<dbReference type="Pfam" id="PF05380">
    <property type="entry name" value="Peptidase_A17"/>
    <property type="match status" value="1"/>
</dbReference>
<organism evidence="5 6">
    <name type="scientific">Aedes albopictus</name>
    <name type="common">Asian tiger mosquito</name>
    <name type="synonym">Stegomyia albopicta</name>
    <dbReference type="NCBI Taxonomy" id="7160"/>
    <lineage>
        <taxon>Eukaryota</taxon>
        <taxon>Metazoa</taxon>
        <taxon>Ecdysozoa</taxon>
        <taxon>Arthropoda</taxon>
        <taxon>Hexapoda</taxon>
        <taxon>Insecta</taxon>
        <taxon>Pterygota</taxon>
        <taxon>Neoptera</taxon>
        <taxon>Endopterygota</taxon>
        <taxon>Diptera</taxon>
        <taxon>Nematocera</taxon>
        <taxon>Culicoidea</taxon>
        <taxon>Culicidae</taxon>
        <taxon>Culicinae</taxon>
        <taxon>Aedini</taxon>
        <taxon>Aedes</taxon>
        <taxon>Stegomyia</taxon>
    </lineage>
</organism>
<dbReference type="InterPro" id="IPR036397">
    <property type="entry name" value="RNaseH_sf"/>
</dbReference>
<dbReference type="PROSITE" id="PS50158">
    <property type="entry name" value="ZF_CCHC"/>
    <property type="match status" value="1"/>
</dbReference>
<dbReference type="CDD" id="cd01644">
    <property type="entry name" value="RT_pepA17"/>
    <property type="match status" value="1"/>
</dbReference>
<evidence type="ECO:0000256" key="2">
    <source>
        <dbReference type="SAM" id="MobiDB-lite"/>
    </source>
</evidence>
<protein>
    <recommendedName>
        <fullName evidence="7">Endonuclease</fullName>
    </recommendedName>
</protein>
<dbReference type="Gene3D" id="3.30.70.270">
    <property type="match status" value="1"/>
</dbReference>
<dbReference type="InterPro" id="IPR005312">
    <property type="entry name" value="DUF1759"/>
</dbReference>
<dbReference type="InterPro" id="IPR012337">
    <property type="entry name" value="RNaseH-like_sf"/>
</dbReference>
<evidence type="ECO:0008006" key="7">
    <source>
        <dbReference type="Google" id="ProtNLM"/>
    </source>
</evidence>
<dbReference type="PROSITE" id="PS50994">
    <property type="entry name" value="INTEGRASE"/>
    <property type="match status" value="1"/>
</dbReference>
<dbReference type="InterPro" id="IPR001584">
    <property type="entry name" value="Integrase_cat-core"/>
</dbReference>
<dbReference type="InterPro" id="IPR008042">
    <property type="entry name" value="Retrotrans_Pao"/>
</dbReference>
<evidence type="ECO:0000259" key="3">
    <source>
        <dbReference type="PROSITE" id="PS50158"/>
    </source>
</evidence>
<dbReference type="GeneID" id="134285974"/>
<keyword evidence="1" id="KW-0479">Metal-binding</keyword>
<keyword evidence="1" id="KW-0863">Zinc-finger</keyword>
<feature type="domain" description="Integrase catalytic" evidence="4">
    <location>
        <begin position="1438"/>
        <end position="1628"/>
    </location>
</feature>
<evidence type="ECO:0000256" key="1">
    <source>
        <dbReference type="PROSITE-ProRule" id="PRU00047"/>
    </source>
</evidence>
<feature type="compositionally biased region" description="Low complexity" evidence="2">
    <location>
        <begin position="405"/>
        <end position="422"/>
    </location>
</feature>
<dbReference type="RefSeq" id="XP_062703518.1">
    <property type="nucleotide sequence ID" value="XM_062847534.1"/>
</dbReference>
<dbReference type="InterPro" id="IPR001878">
    <property type="entry name" value="Znf_CCHC"/>
</dbReference>
<proteinExistence type="predicted"/>
<accession>A0ABM1XQ09</accession>
<dbReference type="PANTHER" id="PTHR47331:SF1">
    <property type="entry name" value="GAG-LIKE PROTEIN"/>
    <property type="match status" value="1"/>
</dbReference>
<keyword evidence="6" id="KW-1185">Reference proteome</keyword>
<keyword evidence="1" id="KW-0862">Zinc</keyword>
<evidence type="ECO:0000313" key="6">
    <source>
        <dbReference type="Proteomes" id="UP000069940"/>
    </source>
</evidence>
<dbReference type="InterPro" id="IPR000477">
    <property type="entry name" value="RT_dom"/>
</dbReference>
<feature type="region of interest" description="Disordered" evidence="2">
    <location>
        <begin position="402"/>
        <end position="422"/>
    </location>
</feature>
<dbReference type="Pfam" id="PF00078">
    <property type="entry name" value="RVT_1"/>
    <property type="match status" value="1"/>
</dbReference>
<dbReference type="InterPro" id="IPR041588">
    <property type="entry name" value="Integrase_H2C2"/>
</dbReference>
<sequence length="1772" mass="201018">MSSTERRIKSLKTRQKSLLTSFQLVVKFVDGYEEETDCYEVPVRLEHLVSIWNDFNAVQGELETLDDTNVEAHLQDSIAFETSYFKAKGFLLSVSKPTSTPTTPSSSQSQPFSTTSHVRLPDIKLPVFDGTLDRWLNFHDLFISLVHSSHELSNIQKFYYLRSSLTGEALKLVQTIAISANNYMVAWNLLLDHYQNPIRLKQSYVDSLFEFAPIRRESATELHSLVEKFEANVKILKQLGERTECWDLILIRMLSIRLDSVTRRDWEEYCATQQAVTFQDLTSFIQRRVTVLQTIGKATEVSSSIPAKKPQSRPLSSHAVTHINSRKCLVCPDSHPLYQCNKFSKMNIEEKEKEIRRHQLCRNCLRKGHPAKECPSSSTCRRCRGHHHTQICPQSECDSSKSKAAEASPPADTSVQSAASPPSASVSATLEISGHAAVGATPKRVLLATAIIIVVDDSGREFPARALLDSGSECSFVTESFSQLIKARRRKVHLPISGIGQSKAHVRSMLLTTIRSRINEYTASVELLVMPKVTMDLPSSSLDVSTWKIPSEIQLADPAFYKTSSIDIVLGAELFFDLFSMSGRIDLGINLPVLVNSVFGWIVTGSSVATNTSTPIAANLALVTDLHQLMESFWSMEEGATTSCLSVEEVACEEHFQKTTKRSEDGRYIVRLPVKENILDNLDNNRRTATRRFRMLESRFATDANLQEQYSLFMNEYLSLGHMTRIVDYQQPRERVYHLPHHAVIREDSTTTKMRVVFDASCRTSTGSSLNDALMVGPTLQQDLRSILMRSRMHRIMIIADIKQMFRQILVDPLDTPLQRIVWRSSNDAPLDTYELKTVTYGTASAPFLATRVLKQLADDERTEFPEAAEILINDFYVDDLISGANSTEEARIRRKQLDSLLNRGGFQLRKWASNEPDAIADVSPENLAMQPSVDLDRDQCIKTLGLHWEPQTDCLRYKVQLPGTLKDETLTKRTALSYIARLFDPLGLVGPVVTTAKLFMQSLWLLQDSGRPWGWDKELPSSLQERWLQYEDQLPLLNELRIDRLITCQAPETVQLHIFSDSSEKAYGACAYIRSTDPNGLVKSALLTSKSKVAPIKQQSIPRLELCGALLAAELYQKISASMRSRMETFFWVDSTTVLSWLKCTPSTWTTFVANRVSKIQLATKDCTWNHIAGKENPADILSRGATPEALLNCTLWWTGPTWLQWTPNQWPTEFNADLHSPTISREARRAPAVALNVHHDHERSFIDELVARFSNYQRMLRITAYCNRFLRNCRKRSRKVTITDETFLSSEEIKVSEATLIALIQQQAFSVEWKQLSEKRPLSTKSKLRWFNPFMSDEGIIRIGGRLTHALQPFDSKHQILLPAHHPYSHLLVKQVHDRNLHAQPQLLLTLLRDRYWIIGARSLARKVVHTCIACFRAHPKRVEQFMADLPSTRVTAARPFGVTGVDYWGPLHLRPVTRRSAARKAYVAVFVCFCTKAVHIELVVDLTTAKFMQAFRRFTSRRGLCSQIYSDNGRNFVGASNELRKLLSSNEYRQAFALECTSNDIKWHFNPPKASHFGGLWESAIASAQKHLFRVLGPHKLDYDDMETLLTQIECCLNSRPIIPISDDPTDLQPLTPGHFLIGSPLKAVPDEDVSAIPFNRLQRWQQTQKIFQDVWKRWNTEYLSSLQPRTKWCQPPVAIERGRLVIIRQENCPPMHWPTARIMELHPGPDGITRVVTVRTADGIYTRPVSKICLLPVPTNSSTEGEHPKFPSSGIDTIQENLETAETT</sequence>
<reference evidence="5" key="2">
    <citation type="submission" date="2025-05" db="UniProtKB">
        <authorList>
            <consortium name="EnsemblMetazoa"/>
        </authorList>
    </citation>
    <scope>IDENTIFICATION</scope>
    <source>
        <strain evidence="5">Foshan</strain>
    </source>
</reference>
<reference evidence="6" key="1">
    <citation type="journal article" date="2015" name="Proc. Natl. Acad. Sci. U.S.A.">
        <title>Genome sequence of the Asian Tiger mosquito, Aedes albopictus, reveals insights into its biology, genetics, and evolution.</title>
        <authorList>
            <person name="Chen X.G."/>
            <person name="Jiang X."/>
            <person name="Gu J."/>
            <person name="Xu M."/>
            <person name="Wu Y."/>
            <person name="Deng Y."/>
            <person name="Zhang C."/>
            <person name="Bonizzoni M."/>
            <person name="Dermauw W."/>
            <person name="Vontas J."/>
            <person name="Armbruster P."/>
            <person name="Huang X."/>
            <person name="Yang Y."/>
            <person name="Zhang H."/>
            <person name="He W."/>
            <person name="Peng H."/>
            <person name="Liu Y."/>
            <person name="Wu K."/>
            <person name="Chen J."/>
            <person name="Lirakis M."/>
            <person name="Topalis P."/>
            <person name="Van Leeuwen T."/>
            <person name="Hall A.B."/>
            <person name="Jiang X."/>
            <person name="Thorpe C."/>
            <person name="Mueller R.L."/>
            <person name="Sun C."/>
            <person name="Waterhouse R.M."/>
            <person name="Yan G."/>
            <person name="Tu Z.J."/>
            <person name="Fang X."/>
            <person name="James A.A."/>
        </authorList>
    </citation>
    <scope>NUCLEOTIDE SEQUENCE [LARGE SCALE GENOMIC DNA]</scope>
    <source>
        <strain evidence="6">Foshan</strain>
    </source>
</reference>
<dbReference type="InterPro" id="IPR043502">
    <property type="entry name" value="DNA/RNA_pol_sf"/>
</dbReference>
<dbReference type="Pfam" id="PF03564">
    <property type="entry name" value="DUF1759"/>
    <property type="match status" value="1"/>
</dbReference>
<dbReference type="InterPro" id="IPR040676">
    <property type="entry name" value="DUF5641"/>
</dbReference>
<dbReference type="InterPro" id="IPR043128">
    <property type="entry name" value="Rev_trsase/Diguanyl_cyclase"/>
</dbReference>
<dbReference type="Gene3D" id="3.10.10.10">
    <property type="entry name" value="HIV Type 1 Reverse Transcriptase, subunit A, domain 1"/>
    <property type="match status" value="1"/>
</dbReference>
<dbReference type="Proteomes" id="UP000069940">
    <property type="component" value="Unassembled WGS sequence"/>
</dbReference>
<dbReference type="Pfam" id="PF18701">
    <property type="entry name" value="DUF5641"/>
    <property type="match status" value="1"/>
</dbReference>
<dbReference type="PANTHER" id="PTHR47331">
    <property type="entry name" value="PHD-TYPE DOMAIN-CONTAINING PROTEIN"/>
    <property type="match status" value="1"/>
</dbReference>
<dbReference type="Gene3D" id="3.30.420.10">
    <property type="entry name" value="Ribonuclease H-like superfamily/Ribonuclease H"/>
    <property type="match status" value="1"/>
</dbReference>
<dbReference type="EnsemblMetazoa" id="AALFPA23_001745.R1333">
    <property type="protein sequence ID" value="AALFPA23_001745.P1333"/>
    <property type="gene ID" value="AALFPA23_001745"/>
</dbReference>
<name>A0ABM1XQ09_AEDAL</name>
<dbReference type="SUPFAM" id="SSF53098">
    <property type="entry name" value="Ribonuclease H-like"/>
    <property type="match status" value="1"/>
</dbReference>
<dbReference type="Pfam" id="PF17921">
    <property type="entry name" value="Integrase_H2C2"/>
    <property type="match status" value="1"/>
</dbReference>
<evidence type="ECO:0000259" key="4">
    <source>
        <dbReference type="PROSITE" id="PS50994"/>
    </source>
</evidence>
<evidence type="ECO:0000313" key="5">
    <source>
        <dbReference type="EnsemblMetazoa" id="AALFPA23_001745.P1333"/>
    </source>
</evidence>
<feature type="domain" description="CCHC-type" evidence="3">
    <location>
        <begin position="361"/>
        <end position="376"/>
    </location>
</feature>
<dbReference type="SUPFAM" id="SSF56672">
    <property type="entry name" value="DNA/RNA polymerases"/>
    <property type="match status" value="1"/>
</dbReference>